<keyword evidence="5" id="KW-1185">Reference proteome</keyword>
<dbReference type="Pfam" id="PF21447">
    <property type="entry name" value="Ppx-GppA_III"/>
    <property type="match status" value="1"/>
</dbReference>
<dbReference type="PANTHER" id="PTHR30005:SF0">
    <property type="entry name" value="RETROGRADE REGULATION PROTEIN 2"/>
    <property type="match status" value="1"/>
</dbReference>
<evidence type="ECO:0000259" key="2">
    <source>
        <dbReference type="Pfam" id="PF02541"/>
    </source>
</evidence>
<dbReference type="HOGENOM" id="CLU_025908_4_2_3"/>
<evidence type="ECO:0000313" key="5">
    <source>
        <dbReference type="Proteomes" id="UP000008206"/>
    </source>
</evidence>
<dbReference type="Gene3D" id="3.30.420.150">
    <property type="entry name" value="Exopolyphosphatase. Domain 2"/>
    <property type="match status" value="1"/>
</dbReference>
<dbReference type="GO" id="GO:0008894">
    <property type="term" value="F:guanosine-5'-triphosphate,3'-diphosphate diphosphatase activity"/>
    <property type="evidence" value="ECO:0007669"/>
    <property type="project" value="UniProtKB-EC"/>
</dbReference>
<name>E0UC84_GLOV7</name>
<dbReference type="InterPro" id="IPR003607">
    <property type="entry name" value="HD/PDEase_dom"/>
</dbReference>
<dbReference type="InterPro" id="IPR043129">
    <property type="entry name" value="ATPase_NBD"/>
</dbReference>
<proteinExistence type="inferred from homology"/>
<evidence type="ECO:0000313" key="4">
    <source>
        <dbReference type="EMBL" id="ADN12841.1"/>
    </source>
</evidence>
<sequence length="563" mass="63647">MLEIFKKSYLGNARINSDHESIPNPEHTAMTTQSDPCILAAIDIGTNSIHMVVVHIDPTIPAFTIIAREKDTVRLGDRDPKTGELTSAAMERSLATLKRCKDFAISLNADHIVAVATSATREAPNGYEFLQQIEQEVGIVVNLISGYEEARRIYLGVLSGMDFQNQPHIIIDIGGGSTEIILADSDDARFLSSTKVGAVRLTQDFVHSDPISDKEFAILRAYVRGMIERPIDELRTYLKPEEEPRLVGTSGTIETLATIHALEKLGSVPSPLNGYQITRKDIKEMLKRFASMSFEQRLMIPGMSDKRAEIILAGSVVLLEAMTMLKIETITLCERALREGMIVDWMLTHGYIADRLRYQSEIRQRSVFKIGHKYDVNLDHAKRVAAFALSLFDQIQGTLHTWGSEEKEFLWAAAILHNCGLYISHSSHHKHSYYLIRNGELLGYTEVELELIANIARYHRKSKPRKKHIPYSKLPDIQRKMIKQLSSILRIAVALDRRQIGGIARLDCKYDPEYKTLHLHLFPSQPDDDCALELWNLDYKKLVFEEEYNVKVVATLEAAPVKV</sequence>
<feature type="domain" description="Ppx/GppA phosphatase C-terminal" evidence="3">
    <location>
        <begin position="362"/>
        <end position="540"/>
    </location>
</feature>
<dbReference type="PANTHER" id="PTHR30005">
    <property type="entry name" value="EXOPOLYPHOSPHATASE"/>
    <property type="match status" value="1"/>
</dbReference>
<feature type="domain" description="Ppx/GppA phosphatase N-terminal" evidence="2">
    <location>
        <begin position="52"/>
        <end position="349"/>
    </location>
</feature>
<dbReference type="EC" id="3.6.1.40" evidence="4"/>
<dbReference type="InterPro" id="IPR050273">
    <property type="entry name" value="GppA/Ppx_hydrolase"/>
</dbReference>
<dbReference type="SUPFAM" id="SSF53067">
    <property type="entry name" value="Actin-like ATPase domain"/>
    <property type="match status" value="2"/>
</dbReference>
<dbReference type="FunFam" id="1.10.3210.10:FF:000025">
    <property type="entry name" value="Exopolyphosphatase"/>
    <property type="match status" value="1"/>
</dbReference>
<comment type="similarity">
    <text evidence="1">Belongs to the GppA/Ppx family.</text>
</comment>
<protein>
    <submittedName>
        <fullName evidence="4">Ppx/GppA phosphatase</fullName>
        <ecNumber evidence="4">3.6.1.40</ecNumber>
    </submittedName>
</protein>
<dbReference type="AlphaFoldDB" id="E0UC84"/>
<keyword evidence="4" id="KW-0378">Hydrolase</keyword>
<dbReference type="CDD" id="cd24006">
    <property type="entry name" value="ASKHA_NBD_PPX_GppA"/>
    <property type="match status" value="1"/>
</dbReference>
<dbReference type="InterPro" id="IPR003695">
    <property type="entry name" value="Ppx_GppA_N"/>
</dbReference>
<dbReference type="Gene3D" id="3.30.420.40">
    <property type="match status" value="1"/>
</dbReference>
<dbReference type="SUPFAM" id="SSF109604">
    <property type="entry name" value="HD-domain/PDEase-like"/>
    <property type="match status" value="1"/>
</dbReference>
<dbReference type="FunFam" id="3.30.420.150:FF:000013">
    <property type="entry name" value="Exopolyphosphatase"/>
    <property type="match status" value="1"/>
</dbReference>
<dbReference type="eggNOG" id="COG0248">
    <property type="taxonomic scope" value="Bacteria"/>
</dbReference>
<reference evidence="5" key="1">
    <citation type="journal article" date="2011" name="MBio">
        <title>Novel metabolic attributes of the genus Cyanothece, comprising a group of unicellular nitrogen-fixing Cyanobacteria.</title>
        <authorList>
            <person name="Bandyopadhyay A."/>
            <person name="Elvitigala T."/>
            <person name="Welsh E."/>
            <person name="Stockel J."/>
            <person name="Liberton M."/>
            <person name="Min H."/>
            <person name="Sherman L.A."/>
            <person name="Pakrasi H.B."/>
        </authorList>
    </citation>
    <scope>NUCLEOTIDE SEQUENCE [LARGE SCALE GENOMIC DNA]</scope>
    <source>
        <strain evidence="5">PCC 7822</strain>
    </source>
</reference>
<accession>E0UC84</accession>
<dbReference type="STRING" id="497965.Cyan7822_0815"/>
<organism evidence="4 5">
    <name type="scientific">Gloeothece verrucosa (strain PCC 7822)</name>
    <name type="common">Cyanothece sp. (strain PCC 7822)</name>
    <dbReference type="NCBI Taxonomy" id="497965"/>
    <lineage>
        <taxon>Bacteria</taxon>
        <taxon>Bacillati</taxon>
        <taxon>Cyanobacteriota</taxon>
        <taxon>Cyanophyceae</taxon>
        <taxon>Oscillatoriophycideae</taxon>
        <taxon>Chroococcales</taxon>
        <taxon>Aphanothecaceae</taxon>
        <taxon>Gloeothece</taxon>
        <taxon>Gloeothece verrucosa</taxon>
    </lineage>
</organism>
<dbReference type="EMBL" id="CP002198">
    <property type="protein sequence ID" value="ADN12841.1"/>
    <property type="molecule type" value="Genomic_DNA"/>
</dbReference>
<dbReference type="CDD" id="cd00077">
    <property type="entry name" value="HDc"/>
    <property type="match status" value="1"/>
</dbReference>
<dbReference type="KEGG" id="cyj:Cyan7822_0815"/>
<gene>
    <name evidence="4" type="ordered locus">Cyan7822_0815</name>
</gene>
<dbReference type="InterPro" id="IPR048950">
    <property type="entry name" value="Ppx_GppA_C"/>
</dbReference>
<evidence type="ECO:0000256" key="1">
    <source>
        <dbReference type="ARBA" id="ARBA00007125"/>
    </source>
</evidence>
<dbReference type="Pfam" id="PF02541">
    <property type="entry name" value="Ppx-GppA"/>
    <property type="match status" value="1"/>
</dbReference>
<dbReference type="Gene3D" id="1.10.3210.10">
    <property type="entry name" value="Hypothetical protein af1432"/>
    <property type="match status" value="1"/>
</dbReference>
<evidence type="ECO:0000259" key="3">
    <source>
        <dbReference type="Pfam" id="PF21447"/>
    </source>
</evidence>
<dbReference type="Proteomes" id="UP000008206">
    <property type="component" value="Chromosome"/>
</dbReference>